<organism evidence="1 2">
    <name type="scientific">Panagrolaimus sp. JU765</name>
    <dbReference type="NCBI Taxonomy" id="591449"/>
    <lineage>
        <taxon>Eukaryota</taxon>
        <taxon>Metazoa</taxon>
        <taxon>Ecdysozoa</taxon>
        <taxon>Nematoda</taxon>
        <taxon>Chromadorea</taxon>
        <taxon>Rhabditida</taxon>
        <taxon>Tylenchina</taxon>
        <taxon>Panagrolaimomorpha</taxon>
        <taxon>Panagrolaimoidea</taxon>
        <taxon>Panagrolaimidae</taxon>
        <taxon>Panagrolaimus</taxon>
    </lineage>
</organism>
<proteinExistence type="predicted"/>
<evidence type="ECO:0000313" key="1">
    <source>
        <dbReference type="Proteomes" id="UP000887576"/>
    </source>
</evidence>
<evidence type="ECO:0000313" key="2">
    <source>
        <dbReference type="WBParaSite" id="JU765_v2.g9798.t1"/>
    </source>
</evidence>
<accession>A0AC34RSF7</accession>
<sequence length="259" mass="28780">MKDNDSIVEIVTTWIWLTFTQISCHFLALLISFQIKMASLPRDKVELSNLTNMPPSILKLHNALKCLSKAHVINGIFILILGAYADVISHRASTVRLHGVIECCAIYFLFTGITGICGAASYRRGLIITFMIMSLHAALIFVPALIVTSSFDIHFYNHECWGECDWHLLAVSVPRDSKCQILCGKNIDDAQRLSMNRLGTDYRLDAAIITLACVEFLLALSTTFVCSQQLFGFCNPAAKTENSGLHASNIELTPLNPER</sequence>
<name>A0AC34RSF7_9BILA</name>
<reference evidence="2" key="1">
    <citation type="submission" date="2022-11" db="UniProtKB">
        <authorList>
            <consortium name="WormBaseParasite"/>
        </authorList>
    </citation>
    <scope>IDENTIFICATION</scope>
</reference>
<dbReference type="Proteomes" id="UP000887576">
    <property type="component" value="Unplaced"/>
</dbReference>
<protein>
    <submittedName>
        <fullName evidence="2">Uncharacterized protein</fullName>
    </submittedName>
</protein>
<dbReference type="WBParaSite" id="JU765_v2.g9798.t1">
    <property type="protein sequence ID" value="JU765_v2.g9798.t1"/>
    <property type="gene ID" value="JU765_v2.g9798"/>
</dbReference>